<dbReference type="PRINTS" id="PR00033">
    <property type="entry name" value="HTHASNC"/>
</dbReference>
<dbReference type="SUPFAM" id="SSF46785">
    <property type="entry name" value="Winged helix' DNA-binding domain"/>
    <property type="match status" value="1"/>
</dbReference>
<keyword evidence="7" id="KW-1185">Reference proteome</keyword>
<evidence type="ECO:0000256" key="1">
    <source>
        <dbReference type="ARBA" id="ARBA00023015"/>
    </source>
</evidence>
<dbReference type="InterPro" id="IPR019887">
    <property type="entry name" value="Tscrpt_reg_AsnC/Lrp_C"/>
</dbReference>
<organism evidence="6 7">
    <name type="scientific">Agromyces atrinae</name>
    <dbReference type="NCBI Taxonomy" id="592376"/>
    <lineage>
        <taxon>Bacteria</taxon>
        <taxon>Bacillati</taxon>
        <taxon>Actinomycetota</taxon>
        <taxon>Actinomycetes</taxon>
        <taxon>Micrococcales</taxon>
        <taxon>Microbacteriaceae</taxon>
        <taxon>Agromyces</taxon>
    </lineage>
</organism>
<dbReference type="InterPro" id="IPR019888">
    <property type="entry name" value="Tscrpt_reg_AsnC-like"/>
</dbReference>
<dbReference type="GO" id="GO:0043565">
    <property type="term" value="F:sequence-specific DNA binding"/>
    <property type="evidence" value="ECO:0007669"/>
    <property type="project" value="InterPro"/>
</dbReference>
<sequence>MARSASEREPQDARPPRPPRSPMSNMTREVEKPRPVVELDDIDRKLLYLLCEDPRVSQRQLAREVGMSPPAVGERIARLERQELIRGYTTVVDWSALGYPGLVYIPMTLAADADLTEILAELRAIAELTELVVVTGSYDMIARFRIRDHAHLQALLLDRIWPIRGLQRIETFLSLGEVVRERSVQELLEGSGSIEPTADAAAE</sequence>
<dbReference type="GO" id="GO:0005829">
    <property type="term" value="C:cytosol"/>
    <property type="evidence" value="ECO:0007669"/>
    <property type="project" value="TreeGrafter"/>
</dbReference>
<dbReference type="CDD" id="cd00090">
    <property type="entry name" value="HTH_ARSR"/>
    <property type="match status" value="1"/>
</dbReference>
<dbReference type="PANTHER" id="PTHR30154:SF34">
    <property type="entry name" value="TRANSCRIPTIONAL REGULATOR AZLB"/>
    <property type="match status" value="1"/>
</dbReference>
<proteinExistence type="predicted"/>
<feature type="domain" description="HTH asnC-type" evidence="5">
    <location>
        <begin position="39"/>
        <end position="100"/>
    </location>
</feature>
<evidence type="ECO:0000313" key="7">
    <source>
        <dbReference type="Proteomes" id="UP000292686"/>
    </source>
</evidence>
<keyword evidence="2" id="KW-0238">DNA-binding</keyword>
<dbReference type="Pfam" id="PF13404">
    <property type="entry name" value="HTH_AsnC-type"/>
    <property type="match status" value="1"/>
</dbReference>
<dbReference type="PROSITE" id="PS50956">
    <property type="entry name" value="HTH_ASNC_2"/>
    <property type="match status" value="1"/>
</dbReference>
<dbReference type="OrthoDB" id="166264at2"/>
<dbReference type="PANTHER" id="PTHR30154">
    <property type="entry name" value="LEUCINE-RESPONSIVE REGULATORY PROTEIN"/>
    <property type="match status" value="1"/>
</dbReference>
<dbReference type="GO" id="GO:0043200">
    <property type="term" value="P:response to amino acid"/>
    <property type="evidence" value="ECO:0007669"/>
    <property type="project" value="TreeGrafter"/>
</dbReference>
<dbReference type="InterPro" id="IPR036390">
    <property type="entry name" value="WH_DNA-bd_sf"/>
</dbReference>
<protein>
    <submittedName>
        <fullName evidence="6">Lrp/AsnC family transcriptional regulator</fullName>
    </submittedName>
</protein>
<accession>A0A4V1R2N3</accession>
<dbReference type="InterPro" id="IPR000485">
    <property type="entry name" value="AsnC-type_HTH_dom"/>
</dbReference>
<dbReference type="SMART" id="SM00344">
    <property type="entry name" value="HTH_ASNC"/>
    <property type="match status" value="1"/>
</dbReference>
<dbReference type="InterPro" id="IPR011008">
    <property type="entry name" value="Dimeric_a/b-barrel"/>
</dbReference>
<reference evidence="6 7" key="1">
    <citation type="submission" date="2019-01" db="EMBL/GenBank/DDBJ databases">
        <title>Agromyces.</title>
        <authorList>
            <person name="Li J."/>
        </authorList>
    </citation>
    <scope>NUCLEOTIDE SEQUENCE [LARGE SCALE GENOMIC DNA]</scope>
    <source>
        <strain evidence="6 7">DSM 23870</strain>
    </source>
</reference>
<dbReference type="Pfam" id="PF01037">
    <property type="entry name" value="AsnC_trans_reg"/>
    <property type="match status" value="1"/>
</dbReference>
<keyword evidence="3" id="KW-0804">Transcription</keyword>
<comment type="caution">
    <text evidence="6">The sequence shown here is derived from an EMBL/GenBank/DDBJ whole genome shotgun (WGS) entry which is preliminary data.</text>
</comment>
<keyword evidence="1" id="KW-0805">Transcription regulation</keyword>
<dbReference type="Gene3D" id="3.30.70.920">
    <property type="match status" value="1"/>
</dbReference>
<feature type="region of interest" description="Disordered" evidence="4">
    <location>
        <begin position="1"/>
        <end position="34"/>
    </location>
</feature>
<dbReference type="InterPro" id="IPR036388">
    <property type="entry name" value="WH-like_DNA-bd_sf"/>
</dbReference>
<name>A0A4V1R2N3_9MICO</name>
<evidence type="ECO:0000256" key="2">
    <source>
        <dbReference type="ARBA" id="ARBA00023125"/>
    </source>
</evidence>
<feature type="compositionally biased region" description="Basic and acidic residues" evidence="4">
    <location>
        <begin position="1"/>
        <end position="15"/>
    </location>
</feature>
<dbReference type="SUPFAM" id="SSF54909">
    <property type="entry name" value="Dimeric alpha+beta barrel"/>
    <property type="match status" value="1"/>
</dbReference>
<dbReference type="AlphaFoldDB" id="A0A4V1R2N3"/>
<evidence type="ECO:0000256" key="3">
    <source>
        <dbReference type="ARBA" id="ARBA00023163"/>
    </source>
</evidence>
<evidence type="ECO:0000313" key="6">
    <source>
        <dbReference type="EMBL" id="RXZ87756.1"/>
    </source>
</evidence>
<dbReference type="Proteomes" id="UP000292686">
    <property type="component" value="Unassembled WGS sequence"/>
</dbReference>
<evidence type="ECO:0000259" key="5">
    <source>
        <dbReference type="PROSITE" id="PS50956"/>
    </source>
</evidence>
<gene>
    <name evidence="6" type="ORF">ESP50_00685</name>
</gene>
<evidence type="ECO:0000256" key="4">
    <source>
        <dbReference type="SAM" id="MobiDB-lite"/>
    </source>
</evidence>
<dbReference type="Gene3D" id="1.10.10.10">
    <property type="entry name" value="Winged helix-like DNA-binding domain superfamily/Winged helix DNA-binding domain"/>
    <property type="match status" value="1"/>
</dbReference>
<dbReference type="InterPro" id="IPR011991">
    <property type="entry name" value="ArsR-like_HTH"/>
</dbReference>
<dbReference type="EMBL" id="SDPM01000001">
    <property type="protein sequence ID" value="RXZ87756.1"/>
    <property type="molecule type" value="Genomic_DNA"/>
</dbReference>